<dbReference type="PANTHER" id="PTHR11926">
    <property type="entry name" value="GLUCOSYL/GLUCURONOSYL TRANSFERASES"/>
    <property type="match status" value="1"/>
</dbReference>
<accession>A0A6H0C818</accession>
<evidence type="ECO:0000256" key="5">
    <source>
        <dbReference type="ARBA" id="ARBA00058521"/>
    </source>
</evidence>
<dbReference type="GO" id="GO:0080044">
    <property type="term" value="F:quercetin 7-O-glucosyltransferase activity"/>
    <property type="evidence" value="ECO:0007669"/>
    <property type="project" value="TreeGrafter"/>
</dbReference>
<dbReference type="GO" id="GO:0080043">
    <property type="term" value="F:quercetin 3-O-glucosyltransferase activity"/>
    <property type="evidence" value="ECO:0007669"/>
    <property type="project" value="TreeGrafter"/>
</dbReference>
<evidence type="ECO:0000256" key="2">
    <source>
        <dbReference type="ARBA" id="ARBA00022575"/>
    </source>
</evidence>
<evidence type="ECO:0000256" key="7">
    <source>
        <dbReference type="RuleBase" id="RU362057"/>
    </source>
</evidence>
<sequence length="462" mass="51272">MLNGNKCHILLLPCPAQGHINPILQFGKRLASHNLLTTLVNTRFLSNSTKSEPGPVNIECISDGFDSGGMNAAPSRRAYFDRLESVGSETLFGLIESLRSRGRPAHVLVYDPFLPWAMNVAERSGLRSVAFFTQPCAVDTIYRHVWEGRIKVPVTEPVRLPGLPPLEPSDLPSFVTDSDPVINPDLLPLLVNQHKNLDKADMVLINSIYELEHEEFDWMESRLPLPVKSIGPTVPSTYLDNRIPSDSHYGFNLYTPDTTPYLDWLDSKAPNSVIYVSFGSLSSLSPDQTNEIASGLIATNKSFIWVVRTSELAKLPANFTQENASRGLVVTWCDQLDVLAHVATGCFVTHCGWNSTMEGIALGVPMVGVPQWSDQPMNAKYVEDVWKVGVRAKTYGKDFVRGEEFKRCVEEVMDGERSGKIRENAARWCKLAKDSVSEGGSSDKCIKEFIHQCCNDSKISLV</sequence>
<gene>
    <name evidence="8" type="primary">GLT2</name>
</gene>
<dbReference type="FunFam" id="3.40.50.2000:FF:000057">
    <property type="entry name" value="Glycosyltransferase"/>
    <property type="match status" value="1"/>
</dbReference>
<keyword evidence="2" id="KW-0216">Detoxification</keyword>
<dbReference type="Gene3D" id="3.40.50.2000">
    <property type="entry name" value="Glycogen Phosphorylase B"/>
    <property type="match status" value="2"/>
</dbReference>
<protein>
    <recommendedName>
        <fullName evidence="7">Glycosyltransferase</fullName>
        <ecNumber evidence="7">2.4.1.-</ecNumber>
    </recommendedName>
</protein>
<dbReference type="Pfam" id="PF00201">
    <property type="entry name" value="UDPGT"/>
    <property type="match status" value="1"/>
</dbReference>
<dbReference type="CDD" id="cd03784">
    <property type="entry name" value="GT1_Gtf-like"/>
    <property type="match status" value="1"/>
</dbReference>
<evidence type="ECO:0000256" key="1">
    <source>
        <dbReference type="ARBA" id="ARBA00009995"/>
    </source>
</evidence>
<dbReference type="InterPro" id="IPR035595">
    <property type="entry name" value="UDP_glycos_trans_CS"/>
</dbReference>
<dbReference type="FunFam" id="3.40.50.2000:FF:000019">
    <property type="entry name" value="Glycosyltransferase"/>
    <property type="match status" value="1"/>
</dbReference>
<dbReference type="InterPro" id="IPR002213">
    <property type="entry name" value="UDP_glucos_trans"/>
</dbReference>
<dbReference type="SMR" id="A0A6H0C818"/>
<dbReference type="PANTHER" id="PTHR11926:SF1553">
    <property type="entry name" value="GLYCOSYLTRANSFERASE"/>
    <property type="match status" value="1"/>
</dbReference>
<proteinExistence type="evidence at transcript level"/>
<dbReference type="AlphaFoldDB" id="A0A6H0C818"/>
<reference evidence="8" key="1">
    <citation type="submission" date="2019-11" db="EMBL/GenBank/DDBJ databases">
        <authorList>
            <person name="Habibzadeh M.J."/>
            <person name="Ziaratnia S.M."/>
        </authorList>
    </citation>
    <scope>NUCLEOTIDE SEQUENCE</scope>
</reference>
<evidence type="ECO:0000256" key="6">
    <source>
        <dbReference type="RuleBase" id="RU003718"/>
    </source>
</evidence>
<comment type="similarity">
    <text evidence="1 6">Belongs to the UDP-glycosyltransferase family.</text>
</comment>
<keyword evidence="3 6" id="KW-0328">Glycosyltransferase</keyword>
<organism evidence="8">
    <name type="scientific">Crocus sativus</name>
    <name type="common">Saffron</name>
    <dbReference type="NCBI Taxonomy" id="82528"/>
    <lineage>
        <taxon>Eukaryota</taxon>
        <taxon>Viridiplantae</taxon>
        <taxon>Streptophyta</taxon>
        <taxon>Embryophyta</taxon>
        <taxon>Tracheophyta</taxon>
        <taxon>Spermatophyta</taxon>
        <taxon>Magnoliopsida</taxon>
        <taxon>Liliopsida</taxon>
        <taxon>Asparagales</taxon>
        <taxon>Iridaceae</taxon>
        <taxon>Crocoideae</taxon>
        <taxon>Croceae</taxon>
        <taxon>Crocus</taxon>
    </lineage>
</organism>
<comment type="function">
    <text evidence="5">Involved in the detoxification of the Fusarium mycotoxin deoxynivalenol by the transfer of glucose from UDP-D-glucose to the hydroxyl group at C-3, forming deoxynivalenol-3-O-beta-D-glucoside.</text>
</comment>
<dbReference type="PROSITE" id="PS00375">
    <property type="entry name" value="UDPGT"/>
    <property type="match status" value="1"/>
</dbReference>
<dbReference type="EMBL" id="MN688236">
    <property type="protein sequence ID" value="QIS62337.1"/>
    <property type="molecule type" value="mRNA"/>
</dbReference>
<dbReference type="EC" id="2.4.1.-" evidence="7"/>
<dbReference type="SUPFAM" id="SSF53756">
    <property type="entry name" value="UDP-Glycosyltransferase/glycogen phosphorylase"/>
    <property type="match status" value="1"/>
</dbReference>
<keyword evidence="4 6" id="KW-0808">Transferase</keyword>
<evidence type="ECO:0000256" key="3">
    <source>
        <dbReference type="ARBA" id="ARBA00022676"/>
    </source>
</evidence>
<evidence type="ECO:0000313" key="8">
    <source>
        <dbReference type="EMBL" id="QIS62337.1"/>
    </source>
</evidence>
<name>A0A6H0C818_CROSA</name>
<evidence type="ECO:0000256" key="4">
    <source>
        <dbReference type="ARBA" id="ARBA00022679"/>
    </source>
</evidence>
<dbReference type="GO" id="GO:0009636">
    <property type="term" value="P:response to toxic substance"/>
    <property type="evidence" value="ECO:0007669"/>
    <property type="project" value="UniProtKB-KW"/>
</dbReference>